<feature type="transmembrane region" description="Helical" evidence="1">
    <location>
        <begin position="287"/>
        <end position="305"/>
    </location>
</feature>
<reference evidence="2" key="1">
    <citation type="journal article" date="2020" name="mSystems">
        <title>Genome- and Community-Level Interaction Insights into Carbon Utilization and Element Cycling Functions of Hydrothermarchaeota in Hydrothermal Sediment.</title>
        <authorList>
            <person name="Zhou Z."/>
            <person name="Liu Y."/>
            <person name="Xu W."/>
            <person name="Pan J."/>
            <person name="Luo Z.H."/>
            <person name="Li M."/>
        </authorList>
    </citation>
    <scope>NUCLEOTIDE SEQUENCE [LARGE SCALE GENOMIC DNA]</scope>
    <source>
        <strain evidence="2">SpSt-479</strain>
    </source>
</reference>
<organism evidence="2">
    <name type="scientific">Ignavibacterium album</name>
    <dbReference type="NCBI Taxonomy" id="591197"/>
    <lineage>
        <taxon>Bacteria</taxon>
        <taxon>Pseudomonadati</taxon>
        <taxon>Ignavibacteriota</taxon>
        <taxon>Ignavibacteria</taxon>
        <taxon>Ignavibacteriales</taxon>
        <taxon>Ignavibacteriaceae</taxon>
        <taxon>Ignavibacterium</taxon>
    </lineage>
</organism>
<feature type="transmembrane region" description="Helical" evidence="1">
    <location>
        <begin position="27"/>
        <end position="57"/>
    </location>
</feature>
<dbReference type="PANTHER" id="PTHR31970">
    <property type="match status" value="1"/>
</dbReference>
<dbReference type="GO" id="GO:0015098">
    <property type="term" value="F:molybdate ion transmembrane transporter activity"/>
    <property type="evidence" value="ECO:0007669"/>
    <property type="project" value="InterPro"/>
</dbReference>
<name>A0A7V3E8D4_9BACT</name>
<dbReference type="EMBL" id="DSUJ01000010">
    <property type="protein sequence ID" value="HFI92134.1"/>
    <property type="molecule type" value="Genomic_DNA"/>
</dbReference>
<sequence>MIFFKGIKFNRQELAGSVGDIGTDFPLIVAMIIAAGLHTPSVLIVFGMMQIITGLIYRMPMPVQPLKAMATLVIAQQIGGNILLGAGFSIGVVMFLLSVTGFLTKISEVVPKAVTRGIQLGLGINLSLLAFQKYIPNLGINGFILALISFIIIIAFIDNKKYPASIIVLLLGALYILFFDNSSIIFRNALGFNLPKFSFPTIEDITKGFLLLALPQIPLSIGNSIIATKQVAQDLFPEKPPVTVKKIGLTYSLMNLFIPFFSGIPSCHGSGGMIGHYTFGGRTGGSVIIYGLFYVFIGLVFGNAFDSVVKIFPLPILGVILVFEGFSLMLLVRDLLNHQKDFVIAILVGIIAAGLPYGFVISIIIGTVVYYLPVELKTFVQIGNSKAVKTNSTVIK</sequence>
<evidence type="ECO:0000256" key="1">
    <source>
        <dbReference type="SAM" id="Phobius"/>
    </source>
</evidence>
<dbReference type="InterPro" id="IPR031563">
    <property type="entry name" value="MOT1/MOT2"/>
</dbReference>
<accession>A0A7V3E8D4</accession>
<keyword evidence="1" id="KW-1133">Transmembrane helix</keyword>
<dbReference type="Pfam" id="PF16983">
    <property type="entry name" value="MFS_MOT1"/>
    <property type="match status" value="2"/>
</dbReference>
<feature type="transmembrane region" description="Helical" evidence="1">
    <location>
        <begin position="162"/>
        <end position="179"/>
    </location>
</feature>
<keyword evidence="1" id="KW-0812">Transmembrane</keyword>
<feature type="transmembrane region" description="Helical" evidence="1">
    <location>
        <begin position="78"/>
        <end position="101"/>
    </location>
</feature>
<evidence type="ECO:0000313" key="2">
    <source>
        <dbReference type="EMBL" id="HFI92134.1"/>
    </source>
</evidence>
<feature type="transmembrane region" description="Helical" evidence="1">
    <location>
        <begin position="311"/>
        <end position="332"/>
    </location>
</feature>
<feature type="transmembrane region" description="Helical" evidence="1">
    <location>
        <begin position="138"/>
        <end position="156"/>
    </location>
</feature>
<feature type="transmembrane region" description="Helical" evidence="1">
    <location>
        <begin position="344"/>
        <end position="372"/>
    </location>
</feature>
<keyword evidence="1" id="KW-0472">Membrane</keyword>
<comment type="caution">
    <text evidence="2">The sequence shown here is derived from an EMBL/GenBank/DDBJ whole genome shotgun (WGS) entry which is preliminary data.</text>
</comment>
<gene>
    <name evidence="2" type="ORF">ENS31_11515</name>
</gene>
<protein>
    <submittedName>
        <fullName evidence="2">Transporter</fullName>
    </submittedName>
</protein>
<proteinExistence type="predicted"/>
<dbReference type="AlphaFoldDB" id="A0A7V3E8D4"/>
<dbReference type="PANTHER" id="PTHR31970:SF9">
    <property type="entry name" value="MOLYBDATE TRANSPORTER 2"/>
    <property type="match status" value="1"/>
</dbReference>